<dbReference type="InterPro" id="IPR035965">
    <property type="entry name" value="PAS-like_dom_sf"/>
</dbReference>
<dbReference type="InterPro" id="IPR011006">
    <property type="entry name" value="CheY-like_superfamily"/>
</dbReference>
<feature type="compositionally biased region" description="Low complexity" evidence="3">
    <location>
        <begin position="419"/>
        <end position="433"/>
    </location>
</feature>
<dbReference type="PROSITE" id="PS50005">
    <property type="entry name" value="TPR"/>
    <property type="match status" value="1"/>
</dbReference>
<keyword evidence="1" id="KW-0802">TPR repeat</keyword>
<gene>
    <name evidence="5" type="ORF">DFQ59_102106</name>
</gene>
<feature type="domain" description="PAS fold-4" evidence="4">
    <location>
        <begin position="150"/>
        <end position="249"/>
    </location>
</feature>
<protein>
    <submittedName>
        <fullName evidence="5">PAS domain-containing protein</fullName>
    </submittedName>
</protein>
<reference evidence="5 6" key="1">
    <citation type="submission" date="2018-07" db="EMBL/GenBank/DDBJ databases">
        <title>Genomic Encyclopedia of Type Strains, Phase IV (KMG-IV): sequencing the most valuable type-strain genomes for metagenomic binning, comparative biology and taxonomic classification.</title>
        <authorList>
            <person name="Goeker M."/>
        </authorList>
    </citation>
    <scope>NUCLEOTIDE SEQUENCE [LARGE SCALE GENOMIC DNA]</scope>
    <source>
        <strain evidence="5 6">DSM 26407</strain>
    </source>
</reference>
<dbReference type="Gene3D" id="3.30.450.20">
    <property type="entry name" value="PAS domain"/>
    <property type="match status" value="1"/>
</dbReference>
<evidence type="ECO:0000313" key="6">
    <source>
        <dbReference type="Proteomes" id="UP000252707"/>
    </source>
</evidence>
<dbReference type="SUPFAM" id="SSF55785">
    <property type="entry name" value="PYP-like sensor domain (PAS domain)"/>
    <property type="match status" value="1"/>
</dbReference>
<evidence type="ECO:0000313" key="5">
    <source>
        <dbReference type="EMBL" id="RCX31759.1"/>
    </source>
</evidence>
<feature type="region of interest" description="Disordered" evidence="3">
    <location>
        <begin position="1"/>
        <end position="22"/>
    </location>
</feature>
<dbReference type="EMBL" id="QPJY01000002">
    <property type="protein sequence ID" value="RCX31759.1"/>
    <property type="molecule type" value="Genomic_DNA"/>
</dbReference>
<dbReference type="SUPFAM" id="SSF52172">
    <property type="entry name" value="CheY-like"/>
    <property type="match status" value="1"/>
</dbReference>
<evidence type="ECO:0000256" key="3">
    <source>
        <dbReference type="SAM" id="MobiDB-lite"/>
    </source>
</evidence>
<evidence type="ECO:0000259" key="4">
    <source>
        <dbReference type="Pfam" id="PF08448"/>
    </source>
</evidence>
<dbReference type="Gene3D" id="3.40.50.2300">
    <property type="match status" value="1"/>
</dbReference>
<feature type="coiled-coil region" evidence="2">
    <location>
        <begin position="249"/>
        <end position="283"/>
    </location>
</feature>
<accession>A0A369CCX8</accession>
<feature type="repeat" description="TPR" evidence="1">
    <location>
        <begin position="547"/>
        <end position="580"/>
    </location>
</feature>
<feature type="region of interest" description="Disordered" evidence="3">
    <location>
        <begin position="295"/>
        <end position="327"/>
    </location>
</feature>
<dbReference type="InterPro" id="IPR019734">
    <property type="entry name" value="TPR_rpt"/>
</dbReference>
<sequence length="601" mass="62334">MGQPALRPIRSPGGESDPPRPPRVLVVDAIAAERSLTVMLLQRQFGGCEVLEAQDAATFAEHLARGGLELVITERDLGWSSGRSIRDTLRRVFPDCPVVLFSTTPGGGGADDDSYTARVEKSESGYLRLVETVGRLLGIGHGVAGADPALEHLPVGLLLLDAGGRITRSNPRARELLALLEGDPEGRALWELPGLAADRDRLEPLLRAPAAGHCVELQPQRAGTPATALRLRIASGGSVIPLVATLEDVSDYRAECSALERRLERLQQRGTELERAASAALEEARALRELTPVAEARALTPAPAAPETPTAGGKAPDSSPSAPAAGALPAAITAAQIAGEAPPAEATRFPPGALLAGIAFLGIAVIVAVTVWRHPAPSGHPATMAGSVLDRTPAPAAPVSAGNGTGTREAEAEGPLATAAPDAAGSGSVAVGATPTRPTDAGVTETPAVKRPQPPTAVTGETTAAGTAAPPAFEAAGALPAGAATPQPAEAVDIPRRVAELMAEAAAHEQARRFTRPPGDNAYASYLRVLQLVPDHPGARAGLAGISERYALWGRNAESRGQWEQAVKYYRLARAINPERTGLDAVIRQLESRIRNRAGRR</sequence>
<feature type="region of interest" description="Disordered" evidence="3">
    <location>
        <begin position="390"/>
        <end position="463"/>
    </location>
</feature>
<keyword evidence="6" id="KW-1185">Reference proteome</keyword>
<dbReference type="OrthoDB" id="5726612at2"/>
<name>A0A369CCX8_9GAMM</name>
<proteinExistence type="predicted"/>
<comment type="caution">
    <text evidence="5">The sequence shown here is derived from an EMBL/GenBank/DDBJ whole genome shotgun (WGS) entry which is preliminary data.</text>
</comment>
<dbReference type="Gene3D" id="1.25.40.10">
    <property type="entry name" value="Tetratricopeptide repeat domain"/>
    <property type="match status" value="1"/>
</dbReference>
<dbReference type="Pfam" id="PF08448">
    <property type="entry name" value="PAS_4"/>
    <property type="match status" value="1"/>
</dbReference>
<evidence type="ECO:0000256" key="2">
    <source>
        <dbReference type="SAM" id="Coils"/>
    </source>
</evidence>
<dbReference type="InterPro" id="IPR013656">
    <property type="entry name" value="PAS_4"/>
</dbReference>
<evidence type="ECO:0000256" key="1">
    <source>
        <dbReference type="PROSITE-ProRule" id="PRU00339"/>
    </source>
</evidence>
<dbReference type="InterPro" id="IPR000014">
    <property type="entry name" value="PAS"/>
</dbReference>
<dbReference type="AlphaFoldDB" id="A0A369CCX8"/>
<dbReference type="CDD" id="cd00130">
    <property type="entry name" value="PAS"/>
    <property type="match status" value="1"/>
</dbReference>
<keyword evidence="2" id="KW-0175">Coiled coil</keyword>
<dbReference type="InterPro" id="IPR011990">
    <property type="entry name" value="TPR-like_helical_dom_sf"/>
</dbReference>
<organism evidence="5 6">
    <name type="scientific">Thioalbus denitrificans</name>
    <dbReference type="NCBI Taxonomy" id="547122"/>
    <lineage>
        <taxon>Bacteria</taxon>
        <taxon>Pseudomonadati</taxon>
        <taxon>Pseudomonadota</taxon>
        <taxon>Gammaproteobacteria</taxon>
        <taxon>Chromatiales</taxon>
        <taxon>Ectothiorhodospiraceae</taxon>
        <taxon>Thioalbus</taxon>
    </lineage>
</organism>
<dbReference type="Proteomes" id="UP000252707">
    <property type="component" value="Unassembled WGS sequence"/>
</dbReference>